<evidence type="ECO:0008006" key="4">
    <source>
        <dbReference type="Google" id="ProtNLM"/>
    </source>
</evidence>
<dbReference type="PATRIC" id="fig|1384054.3.peg.1050"/>
<feature type="transmembrane region" description="Helical" evidence="1">
    <location>
        <begin position="416"/>
        <end position="434"/>
    </location>
</feature>
<feature type="transmembrane region" description="Helical" evidence="1">
    <location>
        <begin position="440"/>
        <end position="458"/>
    </location>
</feature>
<dbReference type="AlphaFoldDB" id="A0A091B9S3"/>
<gene>
    <name evidence="2" type="ORF">N790_05310</name>
</gene>
<reference evidence="2 3" key="1">
    <citation type="submission" date="2013-09" db="EMBL/GenBank/DDBJ databases">
        <title>Genome sequencing of Arenimonas malthae.</title>
        <authorList>
            <person name="Chen F."/>
            <person name="Wang G."/>
        </authorList>
    </citation>
    <scope>NUCLEOTIDE SEQUENCE [LARGE SCALE GENOMIC DNA]</scope>
    <source>
        <strain evidence="2 3">CC-JY-1</strain>
    </source>
</reference>
<proteinExistence type="predicted"/>
<evidence type="ECO:0000313" key="2">
    <source>
        <dbReference type="EMBL" id="KFN49398.1"/>
    </source>
</evidence>
<dbReference type="EMBL" id="AVCH01000123">
    <property type="protein sequence ID" value="KFN49398.1"/>
    <property type="molecule type" value="Genomic_DNA"/>
</dbReference>
<feature type="transmembrane region" description="Helical" evidence="1">
    <location>
        <begin position="182"/>
        <end position="198"/>
    </location>
</feature>
<protein>
    <recommendedName>
        <fullName evidence="4">Glycosyltransferase RgtA/B/C/D-like domain-containing protein</fullName>
    </recommendedName>
</protein>
<name>A0A091B9S3_9GAMM</name>
<comment type="caution">
    <text evidence="2">The sequence shown here is derived from an EMBL/GenBank/DDBJ whole genome shotgun (WGS) entry which is preliminary data.</text>
</comment>
<feature type="transmembrane region" description="Helical" evidence="1">
    <location>
        <begin position="137"/>
        <end position="153"/>
    </location>
</feature>
<accession>A0A091B9S3</accession>
<evidence type="ECO:0000313" key="3">
    <source>
        <dbReference type="Proteomes" id="UP000029392"/>
    </source>
</evidence>
<keyword evidence="1" id="KW-0472">Membrane</keyword>
<evidence type="ECO:0000256" key="1">
    <source>
        <dbReference type="SAM" id="Phobius"/>
    </source>
</evidence>
<feature type="transmembrane region" description="Helical" evidence="1">
    <location>
        <begin position="71"/>
        <end position="97"/>
    </location>
</feature>
<keyword evidence="3" id="KW-1185">Reference proteome</keyword>
<keyword evidence="1" id="KW-1133">Transmembrane helix</keyword>
<sequence length="466" mass="50295">MAAMATPEELTRGRRRLALLGAAWGVLALLLVAMHSPGQMSLDTVVALYEGVINRAVGWGPPFMASVLEWLGGGVVGAAVFVALNTALVLGGFFLVLTRGADAGHLGRLPAWRFWLALLLCLNPLFLLYVGIVWKDVLLATLAMSAVVGLWALERRLDARRWWLVALVGLALAALPWARQQAFLVSLPLWVVLAWLVARKQAGRPRRIVAGLVVLLVLALGQRGIGAAADATITPLPESPTSTGLSIIMAYDIIGMSASSADGEPARSAGAGEATIEAMRRTYSPERVDTSWHVPEVSSFINGLGQDELRTTWWRGVRERTSEYLGHRGDALASLLGFRSMEGCVAGYWGVAGIPEHVLHAGLIEEMDPRDRLIGRITTQLRDTPVLRHWTYLVVLAVVTFVLLRRRGGEGATTSAAATLGAWLYFASYVPTTIACDFRYLYPTAALACLVALHLLVAPRPAKVST</sequence>
<keyword evidence="1" id="KW-0812">Transmembrane</keyword>
<feature type="transmembrane region" description="Helical" evidence="1">
    <location>
        <begin position="109"/>
        <end position="131"/>
    </location>
</feature>
<dbReference type="STRING" id="1384054.N790_05310"/>
<dbReference type="Proteomes" id="UP000029392">
    <property type="component" value="Unassembled WGS sequence"/>
</dbReference>
<feature type="transmembrane region" description="Helical" evidence="1">
    <location>
        <begin position="386"/>
        <end position="404"/>
    </location>
</feature>
<dbReference type="eggNOG" id="ENOG50337BN">
    <property type="taxonomic scope" value="Bacteria"/>
</dbReference>
<feature type="transmembrane region" description="Helical" evidence="1">
    <location>
        <begin position="160"/>
        <end position="176"/>
    </location>
</feature>
<organism evidence="2 3">
    <name type="scientific">Arenimonas malthae CC-JY-1</name>
    <dbReference type="NCBI Taxonomy" id="1384054"/>
    <lineage>
        <taxon>Bacteria</taxon>
        <taxon>Pseudomonadati</taxon>
        <taxon>Pseudomonadota</taxon>
        <taxon>Gammaproteobacteria</taxon>
        <taxon>Lysobacterales</taxon>
        <taxon>Lysobacteraceae</taxon>
        <taxon>Arenimonas</taxon>
    </lineage>
</organism>